<protein>
    <submittedName>
        <fullName evidence="1">Uncharacterized protein</fullName>
    </submittedName>
</protein>
<dbReference type="AlphaFoldDB" id="M2U911"/>
<reference evidence="2" key="2">
    <citation type="journal article" date="2013" name="PLoS Genet.">
        <title>Comparative genome structure, secondary metabolite, and effector coding capacity across Cochliobolus pathogens.</title>
        <authorList>
            <person name="Condon B.J."/>
            <person name="Leng Y."/>
            <person name="Wu D."/>
            <person name="Bushley K.E."/>
            <person name="Ohm R.A."/>
            <person name="Otillar R."/>
            <person name="Martin J."/>
            <person name="Schackwitz W."/>
            <person name="Grimwood J."/>
            <person name="MohdZainudin N."/>
            <person name="Xue C."/>
            <person name="Wang R."/>
            <person name="Manning V.A."/>
            <person name="Dhillon B."/>
            <person name="Tu Z.J."/>
            <person name="Steffenson B.J."/>
            <person name="Salamov A."/>
            <person name="Sun H."/>
            <person name="Lowry S."/>
            <person name="LaButti K."/>
            <person name="Han J."/>
            <person name="Copeland A."/>
            <person name="Lindquist E."/>
            <person name="Barry K."/>
            <person name="Schmutz J."/>
            <person name="Baker S.E."/>
            <person name="Ciuffetti L.M."/>
            <person name="Grigoriev I.V."/>
            <person name="Zhong S."/>
            <person name="Turgeon B.G."/>
        </authorList>
    </citation>
    <scope>NUCLEOTIDE SEQUENCE [LARGE SCALE GENOMIC DNA]</scope>
    <source>
        <strain evidence="2">C5 / ATCC 48332 / race O</strain>
    </source>
</reference>
<evidence type="ECO:0000313" key="1">
    <source>
        <dbReference type="EMBL" id="EMD90246.1"/>
    </source>
</evidence>
<organism evidence="1 2">
    <name type="scientific">Cochliobolus heterostrophus (strain C5 / ATCC 48332 / race O)</name>
    <name type="common">Southern corn leaf blight fungus</name>
    <name type="synonym">Bipolaris maydis</name>
    <dbReference type="NCBI Taxonomy" id="701091"/>
    <lineage>
        <taxon>Eukaryota</taxon>
        <taxon>Fungi</taxon>
        <taxon>Dikarya</taxon>
        <taxon>Ascomycota</taxon>
        <taxon>Pezizomycotina</taxon>
        <taxon>Dothideomycetes</taxon>
        <taxon>Pleosporomycetidae</taxon>
        <taxon>Pleosporales</taxon>
        <taxon>Pleosporineae</taxon>
        <taxon>Pleosporaceae</taxon>
        <taxon>Bipolaris</taxon>
    </lineage>
</organism>
<dbReference type="SUPFAM" id="SSF81301">
    <property type="entry name" value="Nucleotidyltransferase"/>
    <property type="match status" value="1"/>
</dbReference>
<evidence type="ECO:0000313" key="2">
    <source>
        <dbReference type="Proteomes" id="UP000016936"/>
    </source>
</evidence>
<dbReference type="HOGENOM" id="CLU_2084631_0_0_1"/>
<proteinExistence type="predicted"/>
<dbReference type="InterPro" id="IPR043519">
    <property type="entry name" value="NT_sf"/>
</dbReference>
<dbReference type="Proteomes" id="UP000016936">
    <property type="component" value="Unassembled WGS sequence"/>
</dbReference>
<dbReference type="EMBL" id="KB445578">
    <property type="protein sequence ID" value="EMD90246.1"/>
    <property type="molecule type" value="Genomic_DNA"/>
</dbReference>
<accession>M2U911</accession>
<dbReference type="STRING" id="701091.M2U911"/>
<name>M2U911_COCH5</name>
<reference evidence="1 2" key="1">
    <citation type="journal article" date="2012" name="PLoS Pathog.">
        <title>Diverse lifestyles and strategies of plant pathogenesis encoded in the genomes of eighteen Dothideomycetes fungi.</title>
        <authorList>
            <person name="Ohm R.A."/>
            <person name="Feau N."/>
            <person name="Henrissat B."/>
            <person name="Schoch C.L."/>
            <person name="Horwitz B.A."/>
            <person name="Barry K.W."/>
            <person name="Condon B.J."/>
            <person name="Copeland A.C."/>
            <person name="Dhillon B."/>
            <person name="Glaser F."/>
            <person name="Hesse C.N."/>
            <person name="Kosti I."/>
            <person name="LaButti K."/>
            <person name="Lindquist E.A."/>
            <person name="Lucas S."/>
            <person name="Salamov A.A."/>
            <person name="Bradshaw R.E."/>
            <person name="Ciuffetti L."/>
            <person name="Hamelin R.C."/>
            <person name="Kema G.H.J."/>
            <person name="Lawrence C."/>
            <person name="Scott J.A."/>
            <person name="Spatafora J.W."/>
            <person name="Turgeon B.G."/>
            <person name="de Wit P.J.G.M."/>
            <person name="Zhong S."/>
            <person name="Goodwin S.B."/>
            <person name="Grigoriev I.V."/>
        </authorList>
    </citation>
    <scope>NUCLEOTIDE SEQUENCE [LARGE SCALE GENOMIC DNA]</scope>
    <source>
        <strain evidence="2">C5 / ATCC 48332 / race O</strain>
    </source>
</reference>
<dbReference type="Gene3D" id="3.30.460.40">
    <property type="match status" value="1"/>
</dbReference>
<sequence>MPSSKPITPRMKAALRECFLSATCLLPLRLRSSFILIGGAASVFHGSKHETQDVDVAASSEAILRFYDAIASGATQFKCGDPSQTIEFHCSQGFIVCLELVQLNGGFVDSIAAYEPL</sequence>
<keyword evidence="2" id="KW-1185">Reference proteome</keyword>
<gene>
    <name evidence="1" type="ORF">COCHEDRAFT_1215254</name>
</gene>